<evidence type="ECO:0000256" key="7">
    <source>
        <dbReference type="SAM" id="Phobius"/>
    </source>
</evidence>
<dbReference type="InterPro" id="IPR052027">
    <property type="entry name" value="PspC"/>
</dbReference>
<keyword evidence="2" id="KW-1003">Cell membrane</keyword>
<name>A0ABW5RBB2_9BACL</name>
<protein>
    <submittedName>
        <fullName evidence="9">PspC domain-containing protein</fullName>
    </submittedName>
</protein>
<sequence length="138" mass="15845">MKLYRSVRDKKISGLCGGLAESFQIDPTLLRLVVAVSAVFSGGTVLLVYLVACLIIPKESPYEPHFAGGYMPRQDDSRYTSSYRNHGGMQQSYRAPREEQDKRELDHMMEEIEKKALRKEIEELKQKLSQYENEKGDK</sequence>
<keyword evidence="3 7" id="KW-0812">Transmembrane</keyword>
<evidence type="ECO:0000256" key="1">
    <source>
        <dbReference type="ARBA" id="ARBA00004162"/>
    </source>
</evidence>
<dbReference type="InterPro" id="IPR007168">
    <property type="entry name" value="Phageshock_PspC_N"/>
</dbReference>
<dbReference type="RefSeq" id="WP_379929774.1">
    <property type="nucleotide sequence ID" value="NZ_JBHUMM010000032.1"/>
</dbReference>
<keyword evidence="4 7" id="KW-1133">Transmembrane helix</keyword>
<accession>A0ABW5RBB2</accession>
<evidence type="ECO:0000256" key="3">
    <source>
        <dbReference type="ARBA" id="ARBA00022692"/>
    </source>
</evidence>
<evidence type="ECO:0000256" key="2">
    <source>
        <dbReference type="ARBA" id="ARBA00022475"/>
    </source>
</evidence>
<feature type="region of interest" description="Disordered" evidence="6">
    <location>
        <begin position="66"/>
        <end position="109"/>
    </location>
</feature>
<feature type="compositionally biased region" description="Polar residues" evidence="6">
    <location>
        <begin position="79"/>
        <end position="93"/>
    </location>
</feature>
<dbReference type="PANTHER" id="PTHR33885">
    <property type="entry name" value="PHAGE SHOCK PROTEIN C"/>
    <property type="match status" value="1"/>
</dbReference>
<evidence type="ECO:0000313" key="10">
    <source>
        <dbReference type="Proteomes" id="UP001597497"/>
    </source>
</evidence>
<proteinExistence type="predicted"/>
<keyword evidence="5 7" id="KW-0472">Membrane</keyword>
<dbReference type="PANTHER" id="PTHR33885:SF3">
    <property type="entry name" value="PHAGE SHOCK PROTEIN C"/>
    <property type="match status" value="1"/>
</dbReference>
<feature type="transmembrane region" description="Helical" evidence="7">
    <location>
        <begin position="32"/>
        <end position="56"/>
    </location>
</feature>
<comment type="caution">
    <text evidence="9">The sequence shown here is derived from an EMBL/GenBank/DDBJ whole genome shotgun (WGS) entry which is preliminary data.</text>
</comment>
<reference evidence="10" key="1">
    <citation type="journal article" date="2019" name="Int. J. Syst. Evol. Microbiol.">
        <title>The Global Catalogue of Microorganisms (GCM) 10K type strain sequencing project: providing services to taxonomists for standard genome sequencing and annotation.</title>
        <authorList>
            <consortium name="The Broad Institute Genomics Platform"/>
            <consortium name="The Broad Institute Genome Sequencing Center for Infectious Disease"/>
            <person name="Wu L."/>
            <person name="Ma J."/>
        </authorList>
    </citation>
    <scope>NUCLEOTIDE SEQUENCE [LARGE SCALE GENOMIC DNA]</scope>
    <source>
        <strain evidence="10">KCTC 33676</strain>
    </source>
</reference>
<evidence type="ECO:0000256" key="6">
    <source>
        <dbReference type="SAM" id="MobiDB-lite"/>
    </source>
</evidence>
<dbReference type="Pfam" id="PF04024">
    <property type="entry name" value="PspC"/>
    <property type="match status" value="1"/>
</dbReference>
<organism evidence="9 10">
    <name type="scientific">Marinicrinis sediminis</name>
    <dbReference type="NCBI Taxonomy" id="1652465"/>
    <lineage>
        <taxon>Bacteria</taxon>
        <taxon>Bacillati</taxon>
        <taxon>Bacillota</taxon>
        <taxon>Bacilli</taxon>
        <taxon>Bacillales</taxon>
        <taxon>Paenibacillaceae</taxon>
    </lineage>
</organism>
<keyword evidence="10" id="KW-1185">Reference proteome</keyword>
<evidence type="ECO:0000313" key="9">
    <source>
        <dbReference type="EMBL" id="MFD2672238.1"/>
    </source>
</evidence>
<dbReference type="EMBL" id="JBHUMM010000032">
    <property type="protein sequence ID" value="MFD2672238.1"/>
    <property type="molecule type" value="Genomic_DNA"/>
</dbReference>
<feature type="compositionally biased region" description="Basic and acidic residues" evidence="6">
    <location>
        <begin position="95"/>
        <end position="109"/>
    </location>
</feature>
<comment type="subcellular location">
    <subcellularLocation>
        <location evidence="1">Cell membrane</location>
        <topology evidence="1">Single-pass membrane protein</topology>
    </subcellularLocation>
</comment>
<feature type="domain" description="Phage shock protein PspC N-terminal" evidence="8">
    <location>
        <begin position="2"/>
        <end position="59"/>
    </location>
</feature>
<evidence type="ECO:0000256" key="5">
    <source>
        <dbReference type="ARBA" id="ARBA00023136"/>
    </source>
</evidence>
<evidence type="ECO:0000259" key="8">
    <source>
        <dbReference type="Pfam" id="PF04024"/>
    </source>
</evidence>
<evidence type="ECO:0000256" key="4">
    <source>
        <dbReference type="ARBA" id="ARBA00022989"/>
    </source>
</evidence>
<gene>
    <name evidence="9" type="ORF">ACFSUC_11645</name>
</gene>
<dbReference type="Proteomes" id="UP001597497">
    <property type="component" value="Unassembled WGS sequence"/>
</dbReference>